<dbReference type="InterPro" id="IPR001789">
    <property type="entry name" value="Sig_transdc_resp-reg_receiver"/>
</dbReference>
<dbReference type="PANTHER" id="PTHR37299">
    <property type="entry name" value="TRANSCRIPTIONAL REGULATOR-RELATED"/>
    <property type="match status" value="1"/>
</dbReference>
<evidence type="ECO:0000313" key="4">
    <source>
        <dbReference type="EMBL" id="SEO03013.1"/>
    </source>
</evidence>
<dbReference type="Pfam" id="PF00072">
    <property type="entry name" value="Response_reg"/>
    <property type="match status" value="1"/>
</dbReference>
<evidence type="ECO:0000256" key="1">
    <source>
        <dbReference type="PROSITE-ProRule" id="PRU00169"/>
    </source>
</evidence>
<evidence type="ECO:0000259" key="3">
    <source>
        <dbReference type="PROSITE" id="PS50930"/>
    </source>
</evidence>
<dbReference type="RefSeq" id="WP_091211909.1">
    <property type="nucleotide sequence ID" value="NZ_FOCL01000005.1"/>
</dbReference>
<dbReference type="GO" id="GO:0000156">
    <property type="term" value="F:phosphorelay response regulator activity"/>
    <property type="evidence" value="ECO:0007669"/>
    <property type="project" value="InterPro"/>
</dbReference>
<dbReference type="SMART" id="SM00850">
    <property type="entry name" value="LytTR"/>
    <property type="match status" value="1"/>
</dbReference>
<dbReference type="SMART" id="SM00448">
    <property type="entry name" value="REC"/>
    <property type="match status" value="1"/>
</dbReference>
<dbReference type="OrthoDB" id="9787344at2"/>
<keyword evidence="5" id="KW-1185">Reference proteome</keyword>
<evidence type="ECO:0000259" key="2">
    <source>
        <dbReference type="PROSITE" id="PS50110"/>
    </source>
</evidence>
<evidence type="ECO:0000313" key="5">
    <source>
        <dbReference type="Proteomes" id="UP000198942"/>
    </source>
</evidence>
<keyword evidence="1" id="KW-0597">Phosphoprotein</keyword>
<sequence>MSINCIIVDDDEFAITHLRVLISQIPFLNLLTYYQSAAQALSAMATQDIQLIFMDIDMPEMSGMEFARMLQATHGADAPRIIFISGYERFALEGYKVNALDYLLKPVVYEEFLKSAYKAKTYFTEKEKPAAHTENYLPNEFIFLKVEYEMVRIYLKDILYVEGFKDYVKVYLTGDLGYVKALATMKAVEEKLPANGFIRVHRSFIISIDKIDSLTKNTIKIRKITIPITEQFKEEFRKFAHQWL</sequence>
<dbReference type="AlphaFoldDB" id="A0A1H8LD63"/>
<reference evidence="5" key="1">
    <citation type="submission" date="2016-10" db="EMBL/GenBank/DDBJ databases">
        <authorList>
            <person name="Varghese N."/>
            <person name="Submissions S."/>
        </authorList>
    </citation>
    <scope>NUCLEOTIDE SEQUENCE [LARGE SCALE GENOMIC DNA]</scope>
    <source>
        <strain evidence="5">Gh-48</strain>
    </source>
</reference>
<dbReference type="InterPro" id="IPR011006">
    <property type="entry name" value="CheY-like_superfamily"/>
</dbReference>
<dbReference type="PROSITE" id="PS50930">
    <property type="entry name" value="HTH_LYTTR"/>
    <property type="match status" value="1"/>
</dbReference>
<protein>
    <submittedName>
        <fullName evidence="4">DNA-binding response regulator, LytR/AlgR family</fullName>
    </submittedName>
</protein>
<dbReference type="Proteomes" id="UP000198942">
    <property type="component" value="Unassembled WGS sequence"/>
</dbReference>
<dbReference type="PANTHER" id="PTHR37299:SF1">
    <property type="entry name" value="STAGE 0 SPORULATION PROTEIN A HOMOLOG"/>
    <property type="match status" value="1"/>
</dbReference>
<feature type="modified residue" description="4-aspartylphosphate" evidence="1">
    <location>
        <position position="55"/>
    </location>
</feature>
<dbReference type="SUPFAM" id="SSF52172">
    <property type="entry name" value="CheY-like"/>
    <property type="match status" value="1"/>
</dbReference>
<dbReference type="Gene3D" id="3.40.50.2300">
    <property type="match status" value="1"/>
</dbReference>
<dbReference type="PROSITE" id="PS50110">
    <property type="entry name" value="RESPONSE_REGULATORY"/>
    <property type="match status" value="1"/>
</dbReference>
<organism evidence="4 5">
    <name type="scientific">Mucilaginibacter gossypiicola</name>
    <dbReference type="NCBI Taxonomy" id="551995"/>
    <lineage>
        <taxon>Bacteria</taxon>
        <taxon>Pseudomonadati</taxon>
        <taxon>Bacteroidota</taxon>
        <taxon>Sphingobacteriia</taxon>
        <taxon>Sphingobacteriales</taxon>
        <taxon>Sphingobacteriaceae</taxon>
        <taxon>Mucilaginibacter</taxon>
    </lineage>
</organism>
<dbReference type="EMBL" id="FOCL01000005">
    <property type="protein sequence ID" value="SEO03013.1"/>
    <property type="molecule type" value="Genomic_DNA"/>
</dbReference>
<gene>
    <name evidence="4" type="ORF">SAMN05192574_10541</name>
</gene>
<accession>A0A1H8LD63</accession>
<dbReference type="InterPro" id="IPR007492">
    <property type="entry name" value="LytTR_DNA-bd_dom"/>
</dbReference>
<dbReference type="Pfam" id="PF04397">
    <property type="entry name" value="LytTR"/>
    <property type="match status" value="1"/>
</dbReference>
<keyword evidence="4" id="KW-0238">DNA-binding</keyword>
<dbReference type="STRING" id="551995.SAMN05192574_10541"/>
<dbReference type="Gene3D" id="2.40.50.1020">
    <property type="entry name" value="LytTr DNA-binding domain"/>
    <property type="match status" value="1"/>
</dbReference>
<proteinExistence type="predicted"/>
<dbReference type="GO" id="GO:0003677">
    <property type="term" value="F:DNA binding"/>
    <property type="evidence" value="ECO:0007669"/>
    <property type="project" value="UniProtKB-KW"/>
</dbReference>
<feature type="domain" description="Response regulatory" evidence="2">
    <location>
        <begin position="4"/>
        <end position="120"/>
    </location>
</feature>
<feature type="domain" description="HTH LytTR-type" evidence="3">
    <location>
        <begin position="142"/>
        <end position="214"/>
    </location>
</feature>
<name>A0A1H8LD63_9SPHI</name>
<dbReference type="InterPro" id="IPR046947">
    <property type="entry name" value="LytR-like"/>
</dbReference>